<gene>
    <name evidence="2" type="ORF">V8G56_01995</name>
</gene>
<dbReference type="InterPro" id="IPR016181">
    <property type="entry name" value="Acyl_CoA_acyltransferase"/>
</dbReference>
<dbReference type="PANTHER" id="PTHR31143">
    <property type="match status" value="1"/>
</dbReference>
<reference evidence="2 3" key="1">
    <citation type="submission" date="2024-02" db="EMBL/GenBank/DDBJ databases">
        <title>A Gaetbulibacter species isolated from tidal flats and genomic insights of their niches.</title>
        <authorList>
            <person name="Ye Y."/>
        </authorList>
    </citation>
    <scope>NUCLEOTIDE SEQUENCE [LARGE SCALE GENOMIC DNA]</scope>
    <source>
        <strain evidence="2 3">KEM-8</strain>
    </source>
</reference>
<evidence type="ECO:0000313" key="3">
    <source>
        <dbReference type="Proteomes" id="UP001610104"/>
    </source>
</evidence>
<dbReference type="Pfam" id="PF08445">
    <property type="entry name" value="FR47"/>
    <property type="match status" value="1"/>
</dbReference>
<feature type="domain" description="N-acetyltransferase" evidence="1">
    <location>
        <begin position="101"/>
        <end position="230"/>
    </location>
</feature>
<dbReference type="PANTHER" id="PTHR31143:SF2">
    <property type="entry name" value="FR47-LIKE DOMAIN-CONTAINING PROTEIN-RELATED"/>
    <property type="match status" value="1"/>
</dbReference>
<evidence type="ECO:0000313" key="2">
    <source>
        <dbReference type="EMBL" id="MFH6767492.1"/>
    </source>
</evidence>
<dbReference type="RefSeq" id="WP_395436790.1">
    <property type="nucleotide sequence ID" value="NZ_JBAWKC010000001.1"/>
</dbReference>
<proteinExistence type="predicted"/>
<dbReference type="Gene3D" id="3.40.630.30">
    <property type="match status" value="1"/>
</dbReference>
<keyword evidence="3" id="KW-1185">Reference proteome</keyword>
<dbReference type="EC" id="2.3.1.-" evidence="2"/>
<dbReference type="InterPro" id="IPR013653">
    <property type="entry name" value="GCN5-like_dom"/>
</dbReference>
<dbReference type="GO" id="GO:0016746">
    <property type="term" value="F:acyltransferase activity"/>
    <property type="evidence" value="ECO:0007669"/>
    <property type="project" value="UniProtKB-KW"/>
</dbReference>
<dbReference type="SUPFAM" id="SSF55729">
    <property type="entry name" value="Acyl-CoA N-acyltransferases (Nat)"/>
    <property type="match status" value="1"/>
</dbReference>
<evidence type="ECO:0000259" key="1">
    <source>
        <dbReference type="PROSITE" id="PS51186"/>
    </source>
</evidence>
<dbReference type="CDD" id="cd04301">
    <property type="entry name" value="NAT_SF"/>
    <property type="match status" value="1"/>
</dbReference>
<accession>A0ABW7MP21</accession>
<dbReference type="InterPro" id="IPR027365">
    <property type="entry name" value="GNAT_acetyltra_YdfB-like"/>
</dbReference>
<dbReference type="PROSITE" id="PS51186">
    <property type="entry name" value="GNAT"/>
    <property type="match status" value="1"/>
</dbReference>
<sequence length="230" mass="26417">MKSILDNPIWNALVTRDAHNNIGSDNCAFFDADVAPFIGMPFWDQNSQRELIHNVDARRNWFLLIGEEVQFIEELEMVLTLPLYQFTCKSLKEAPQTKKPLEIVKLDERHVEEMIMLTKLTKPGPFAKRTIEFGGYYGMIEDGKLVAMGGERLHVEGYTEISAICTNPDYQGLGYAAKITHHLAKSVLNNGLIPFLHARTDNVKAITLYERLGFQIRKEIQFYILKRRLT</sequence>
<comment type="caution">
    <text evidence="2">The sequence shown here is derived from an EMBL/GenBank/DDBJ whole genome shotgun (WGS) entry which is preliminary data.</text>
</comment>
<organism evidence="2 3">
    <name type="scientific">Gaetbulibacter aquiaggeris</name>
    <dbReference type="NCBI Taxonomy" id="1735373"/>
    <lineage>
        <taxon>Bacteria</taxon>
        <taxon>Pseudomonadati</taxon>
        <taxon>Bacteroidota</taxon>
        <taxon>Flavobacteriia</taxon>
        <taxon>Flavobacteriales</taxon>
        <taxon>Flavobacteriaceae</taxon>
        <taxon>Gaetbulibacter</taxon>
    </lineage>
</organism>
<keyword evidence="2" id="KW-0012">Acyltransferase</keyword>
<keyword evidence="2" id="KW-0808">Transferase</keyword>
<dbReference type="InterPro" id="IPR000182">
    <property type="entry name" value="GNAT_dom"/>
</dbReference>
<protein>
    <submittedName>
        <fullName evidence="2">GNAT family N-acetyltransferase</fullName>
        <ecNumber evidence="2">2.3.1.-</ecNumber>
    </submittedName>
</protein>
<dbReference type="Proteomes" id="UP001610104">
    <property type="component" value="Unassembled WGS sequence"/>
</dbReference>
<name>A0ABW7MP21_9FLAO</name>
<dbReference type="EMBL" id="JBAWKC010000001">
    <property type="protein sequence ID" value="MFH6767492.1"/>
    <property type="molecule type" value="Genomic_DNA"/>
</dbReference>